<dbReference type="InterPro" id="IPR019226">
    <property type="entry name" value="DUF2158"/>
</dbReference>
<gene>
    <name evidence="1" type="ORF">C6569_01855</name>
</gene>
<organism evidence="1 2">
    <name type="scientific">Phreatobacter cathodiphilus</name>
    <dbReference type="NCBI Taxonomy" id="1868589"/>
    <lineage>
        <taxon>Bacteria</taxon>
        <taxon>Pseudomonadati</taxon>
        <taxon>Pseudomonadota</taxon>
        <taxon>Alphaproteobacteria</taxon>
        <taxon>Hyphomicrobiales</taxon>
        <taxon>Phreatobacteraceae</taxon>
        <taxon>Phreatobacter</taxon>
    </lineage>
</organism>
<dbReference type="EMBL" id="CP027668">
    <property type="protein sequence ID" value="AVO43912.1"/>
    <property type="molecule type" value="Genomic_DNA"/>
</dbReference>
<protein>
    <submittedName>
        <fullName evidence="1">Uncharacterized protein</fullName>
    </submittedName>
</protein>
<proteinExistence type="predicted"/>
<dbReference type="Pfam" id="PF09926">
    <property type="entry name" value="DUF2158"/>
    <property type="match status" value="1"/>
</dbReference>
<dbReference type="Proteomes" id="UP000237889">
    <property type="component" value="Chromosome"/>
</dbReference>
<evidence type="ECO:0000313" key="1">
    <source>
        <dbReference type="EMBL" id="AVO43912.1"/>
    </source>
</evidence>
<name>A0A2S0N6X3_9HYPH</name>
<dbReference type="OrthoDB" id="7173769at2"/>
<dbReference type="AlphaFoldDB" id="A0A2S0N6X3"/>
<keyword evidence="2" id="KW-1185">Reference proteome</keyword>
<sequence>MTVSDPTGYVVRLASGGPPMTVEGFNVAKKTADVAWVDQLGRIQHATFPEVCLRIVKVRPA</sequence>
<dbReference type="KEGG" id="phr:C6569_01855"/>
<reference evidence="1 2" key="1">
    <citation type="submission" date="2018-03" db="EMBL/GenBank/DDBJ databases">
        <title>Genome sequencing of Phreatobacter sp.</title>
        <authorList>
            <person name="Kim S.-J."/>
            <person name="Heo J."/>
            <person name="Kwon S.-W."/>
        </authorList>
    </citation>
    <scope>NUCLEOTIDE SEQUENCE [LARGE SCALE GENOMIC DNA]</scope>
    <source>
        <strain evidence="1 2">S-12</strain>
    </source>
</reference>
<accession>A0A2S0N6X3</accession>
<evidence type="ECO:0000313" key="2">
    <source>
        <dbReference type="Proteomes" id="UP000237889"/>
    </source>
</evidence>
<dbReference type="RefSeq" id="WP_106747242.1">
    <property type="nucleotide sequence ID" value="NZ_CP027668.1"/>
</dbReference>